<evidence type="ECO:0000256" key="1">
    <source>
        <dbReference type="SAM" id="MobiDB-lite"/>
    </source>
</evidence>
<feature type="compositionally biased region" description="Low complexity" evidence="1">
    <location>
        <begin position="49"/>
        <end position="62"/>
    </location>
</feature>
<organism evidence="3 4">
    <name type="scientific">Chironomus riparius</name>
    <dbReference type="NCBI Taxonomy" id="315576"/>
    <lineage>
        <taxon>Eukaryota</taxon>
        <taxon>Metazoa</taxon>
        <taxon>Ecdysozoa</taxon>
        <taxon>Arthropoda</taxon>
        <taxon>Hexapoda</taxon>
        <taxon>Insecta</taxon>
        <taxon>Pterygota</taxon>
        <taxon>Neoptera</taxon>
        <taxon>Endopterygota</taxon>
        <taxon>Diptera</taxon>
        <taxon>Nematocera</taxon>
        <taxon>Chironomoidea</taxon>
        <taxon>Chironomidae</taxon>
        <taxon>Chironominae</taxon>
        <taxon>Chironomus</taxon>
    </lineage>
</organism>
<sequence>MDKLLLSLYFTILLTTLTVNSAPMPSSKIISTIEQQQQMRQKKYGHVINNDNNNNNNNNSNNENDDSIKTENAESNSQMQKANKNADRMAEYMGDDVEDVDNDDDRRPSSVYDRRDEIIGEMRQHRQNKMFGYFSYNPFAYTAPPYTQSLYYPPEFFDDFSSYYGFNNDEEEIMSRQNPGNRRRPGTGNFKNSPIYYIRLPPTPYMFVPGLGYISQPPTYTPMPPPPPTISPFYNLPLDFISNGKPTNIYQWGSPAAQFAQQPQYVPQAPAYQPSYQRPQRPYQRPMNPYVQESKVTNLKGAFLFNGRPEEIYVLPPSSYNSIYPDPRFVSPYY</sequence>
<dbReference type="AlphaFoldDB" id="A0A9N9WW53"/>
<feature type="compositionally biased region" description="Polar residues" evidence="1">
    <location>
        <begin position="73"/>
        <end position="83"/>
    </location>
</feature>
<evidence type="ECO:0000313" key="3">
    <source>
        <dbReference type="EMBL" id="CAG9808320.1"/>
    </source>
</evidence>
<keyword evidence="4" id="KW-1185">Reference proteome</keyword>
<evidence type="ECO:0000256" key="2">
    <source>
        <dbReference type="SAM" id="SignalP"/>
    </source>
</evidence>
<protein>
    <submittedName>
        <fullName evidence="3">Uncharacterized protein</fullName>
    </submittedName>
</protein>
<gene>
    <name evidence="3" type="ORF">CHIRRI_LOCUS11162</name>
</gene>
<feature type="region of interest" description="Disordered" evidence="1">
    <location>
        <begin position="47"/>
        <end position="87"/>
    </location>
</feature>
<feature type="chain" id="PRO_5040126402" evidence="2">
    <location>
        <begin position="22"/>
        <end position="334"/>
    </location>
</feature>
<keyword evidence="2" id="KW-0732">Signal</keyword>
<name>A0A9N9WW53_9DIPT</name>
<reference evidence="3" key="2">
    <citation type="submission" date="2022-10" db="EMBL/GenBank/DDBJ databases">
        <authorList>
            <consortium name="ENA_rothamsted_submissions"/>
            <consortium name="culmorum"/>
            <person name="King R."/>
        </authorList>
    </citation>
    <scope>NUCLEOTIDE SEQUENCE</scope>
</reference>
<proteinExistence type="predicted"/>
<dbReference type="EMBL" id="OU895879">
    <property type="protein sequence ID" value="CAG9808320.1"/>
    <property type="molecule type" value="Genomic_DNA"/>
</dbReference>
<dbReference type="InterPro" id="IPR031983">
    <property type="entry name" value="DUF4786"/>
</dbReference>
<feature type="signal peptide" evidence="2">
    <location>
        <begin position="1"/>
        <end position="21"/>
    </location>
</feature>
<reference evidence="3" key="1">
    <citation type="submission" date="2022-01" db="EMBL/GenBank/DDBJ databases">
        <authorList>
            <person name="King R."/>
        </authorList>
    </citation>
    <scope>NUCLEOTIDE SEQUENCE</scope>
</reference>
<dbReference type="OrthoDB" id="7700260at2759"/>
<dbReference type="Pfam" id="PF16027">
    <property type="entry name" value="DUF4786"/>
    <property type="match status" value="1"/>
</dbReference>
<evidence type="ECO:0000313" key="4">
    <source>
        <dbReference type="Proteomes" id="UP001153620"/>
    </source>
</evidence>
<dbReference type="Proteomes" id="UP001153620">
    <property type="component" value="Chromosome 3"/>
</dbReference>
<accession>A0A9N9WW53</accession>